<organism evidence="3 4">
    <name type="scientific">Niastella yeongjuensis</name>
    <dbReference type="NCBI Taxonomy" id="354355"/>
    <lineage>
        <taxon>Bacteria</taxon>
        <taxon>Pseudomonadati</taxon>
        <taxon>Bacteroidota</taxon>
        <taxon>Chitinophagia</taxon>
        <taxon>Chitinophagales</taxon>
        <taxon>Chitinophagaceae</taxon>
        <taxon>Niastella</taxon>
    </lineage>
</organism>
<dbReference type="Pfam" id="PF13478">
    <property type="entry name" value="XdhC_C"/>
    <property type="match status" value="1"/>
</dbReference>
<dbReference type="PANTHER" id="PTHR30388">
    <property type="entry name" value="ALDEHYDE OXIDOREDUCTASE MOLYBDENUM COFACTOR ASSEMBLY PROTEIN"/>
    <property type="match status" value="1"/>
</dbReference>
<dbReference type="PANTHER" id="PTHR30388:SF6">
    <property type="entry name" value="XANTHINE DEHYDROGENASE SUBUNIT A-RELATED"/>
    <property type="match status" value="1"/>
</dbReference>
<dbReference type="SUPFAM" id="SSF51735">
    <property type="entry name" value="NAD(P)-binding Rossmann-fold domains"/>
    <property type="match status" value="1"/>
</dbReference>
<evidence type="ECO:0000313" key="4">
    <source>
        <dbReference type="Proteomes" id="UP000192610"/>
    </source>
</evidence>
<dbReference type="Proteomes" id="UP000192610">
    <property type="component" value="Unassembled WGS sequence"/>
</dbReference>
<reference evidence="4" key="1">
    <citation type="submission" date="2016-04" db="EMBL/GenBank/DDBJ databases">
        <authorList>
            <person name="Chen L."/>
            <person name="Zhuang W."/>
            <person name="Wang G."/>
        </authorList>
    </citation>
    <scope>NUCLEOTIDE SEQUENCE [LARGE SCALE GENOMIC DNA]</scope>
    <source>
        <strain evidence="4">17621</strain>
    </source>
</reference>
<dbReference type="STRING" id="354355.SAMN05660816_04350"/>
<evidence type="ECO:0000259" key="2">
    <source>
        <dbReference type="Pfam" id="PF13478"/>
    </source>
</evidence>
<gene>
    <name evidence="3" type="ORF">A4H97_29265</name>
</gene>
<evidence type="ECO:0000313" key="3">
    <source>
        <dbReference type="EMBL" id="OQP48977.1"/>
    </source>
</evidence>
<dbReference type="RefSeq" id="WP_081200467.1">
    <property type="nucleotide sequence ID" value="NZ_FOCZ01000008.1"/>
</dbReference>
<accession>A0A1V9ES50</accession>
<dbReference type="InterPro" id="IPR036291">
    <property type="entry name" value="NAD(P)-bd_dom_sf"/>
</dbReference>
<proteinExistence type="predicted"/>
<protein>
    <submittedName>
        <fullName evidence="3">Alanine dehydrogenase</fullName>
    </submittedName>
</protein>
<dbReference type="InterPro" id="IPR052698">
    <property type="entry name" value="MoCofactor_Util/Proc"/>
</dbReference>
<feature type="domain" description="XdhC Rossmann" evidence="2">
    <location>
        <begin position="208"/>
        <end position="352"/>
    </location>
</feature>
<evidence type="ECO:0000259" key="1">
    <source>
        <dbReference type="Pfam" id="PF02625"/>
    </source>
</evidence>
<dbReference type="EMBL" id="LVXG01000016">
    <property type="protein sequence ID" value="OQP48977.1"/>
    <property type="molecule type" value="Genomic_DNA"/>
</dbReference>
<feature type="domain" description="XdhC- CoxI" evidence="1">
    <location>
        <begin position="15"/>
        <end position="81"/>
    </location>
</feature>
<dbReference type="OrthoDB" id="9773039at2"/>
<dbReference type="Pfam" id="PF02625">
    <property type="entry name" value="XdhC_CoxI"/>
    <property type="match status" value="1"/>
</dbReference>
<dbReference type="InterPro" id="IPR027051">
    <property type="entry name" value="XdhC_Rossmann_dom"/>
</dbReference>
<dbReference type="InterPro" id="IPR003777">
    <property type="entry name" value="XdhC_CoxI"/>
</dbReference>
<keyword evidence="4" id="KW-1185">Reference proteome</keyword>
<sequence>MKEIQAIIQAYEVAQQQGKQTALATVVHVQGSSYRRPGARMLITQDGQLTGAISGGCLEGDALRKALLVMAQQQPMLVTYDTTDEDDAKLGVGLGCEGIIHIVIEPIQPELPDNPIQLLKTISGQRQHAVLVMLFSLNDRREVQPGTCLLQLPGETITARMTNEALQQALTTDAKTAFINQVSATKTYISEGKQFTAFIELVKPAVSVVIIGAGNDAIPVAQMAHLLGWQVIVADGRPAYATTARFPTANQVLVTKPEKVVAQVVPDAQTVFVLMTHNYNYDLKVFRQLLNQHIPYIGMLGPRKKLVRMLDELKGEGIAPTAEQLASVFGPVGLNIGAENAEEIALAIIAEIKAVTAGRNGESLRNSADTIHPRVEKEIEEVRVG</sequence>
<comment type="caution">
    <text evidence="3">The sequence shown here is derived from an EMBL/GenBank/DDBJ whole genome shotgun (WGS) entry which is preliminary data.</text>
</comment>
<name>A0A1V9ES50_9BACT</name>
<dbReference type="AlphaFoldDB" id="A0A1V9ES50"/>
<dbReference type="Gene3D" id="3.40.50.720">
    <property type="entry name" value="NAD(P)-binding Rossmann-like Domain"/>
    <property type="match status" value="1"/>
</dbReference>